<dbReference type="Pfam" id="PF10646">
    <property type="entry name" value="Germane"/>
    <property type="match status" value="1"/>
</dbReference>
<dbReference type="PROSITE" id="PS51257">
    <property type="entry name" value="PROKAR_LIPOPROTEIN"/>
    <property type="match status" value="1"/>
</dbReference>
<dbReference type="InterPro" id="IPR019606">
    <property type="entry name" value="GerMN"/>
</dbReference>
<evidence type="ECO:0000259" key="1">
    <source>
        <dbReference type="SMART" id="SM00909"/>
    </source>
</evidence>
<dbReference type="EMBL" id="BMDG01000007">
    <property type="protein sequence ID" value="GGI08734.1"/>
    <property type="molecule type" value="Genomic_DNA"/>
</dbReference>
<comment type="caution">
    <text evidence="2">The sequence shown here is derived from an EMBL/GenBank/DDBJ whole genome shotgun (WGS) entry which is preliminary data.</text>
</comment>
<protein>
    <recommendedName>
        <fullName evidence="1">GerMN domain-containing protein</fullName>
    </recommendedName>
</protein>
<gene>
    <name evidence="2" type="ORF">GCM10007368_22650</name>
</gene>
<evidence type="ECO:0000313" key="2">
    <source>
        <dbReference type="EMBL" id="GGI08734.1"/>
    </source>
</evidence>
<sequence length="574" mass="59605">MSSGRRDRRGGTTAAAALLVLLLGVVASCARIPTDGAVRDGTAELEQASEIGYIPAGPTPGAEPDVIVQGFLNNAQAGPTSVASFAAAQEYLTRSAWTGWDRYTRVLVLDGSPQLIPADVADDATTTTVRASAVVVATLDENGVYAEEPEPRSIELPFTLTRRADGEWRISQLDDGLMLSTAFFSQAFHLTSLYFPTPDLAWWVPDVRWFPRQTWRTDATSAILAGPPEWLADSTTTVVPEGTSLAIDAVTVGDDGTIDVSLTSPITQATTEQRALTLAQLEATLVEGGEARDVQLSARTSPLAVPEEVEISTPQTVGDALAVTDGKVQRFEGESLGDLDDAPSLAGLDPTALAVGPGSEPVVVRDGDDRIVRLSAAGPEAVMSGKDLVAPSVDRYAAVWSARGNRISVATASGAVQEIDVDWLDSRSVRSVRVSPEGARVAVVSAGPSGRLVHVAGIQRDADGVPTGLSAPVQVGASVGQVDLAVWQEEAVLALLGAEEDGDRAVFLAGVGGQPGTGGLSRALTGIAGPQWVTASVGSGALLVLDGDGSLFSRQTSSLWPLVTEDVDLVAYPG</sequence>
<dbReference type="RefSeq" id="WP_188523820.1">
    <property type="nucleotide sequence ID" value="NZ_BMDG01000007.1"/>
</dbReference>
<dbReference type="InterPro" id="IPR018910">
    <property type="entry name" value="LpqB_C"/>
</dbReference>
<dbReference type="SMART" id="SM00909">
    <property type="entry name" value="Germane"/>
    <property type="match status" value="1"/>
</dbReference>
<dbReference type="SUPFAM" id="SSF75011">
    <property type="entry name" value="3-carboxy-cis,cis-mucoante lactonizing enzyme"/>
    <property type="match status" value="1"/>
</dbReference>
<dbReference type="InterPro" id="IPR059026">
    <property type="entry name" value="LpqB_N"/>
</dbReference>
<dbReference type="Proteomes" id="UP000632535">
    <property type="component" value="Unassembled WGS sequence"/>
</dbReference>
<evidence type="ECO:0000313" key="3">
    <source>
        <dbReference type="Proteomes" id="UP000632535"/>
    </source>
</evidence>
<dbReference type="Pfam" id="PF25976">
    <property type="entry name" value="LpqB_N"/>
    <property type="match status" value="1"/>
</dbReference>
<feature type="domain" description="GerMN" evidence="1">
    <location>
        <begin position="216"/>
        <end position="307"/>
    </location>
</feature>
<reference evidence="3" key="1">
    <citation type="journal article" date="2019" name="Int. J. Syst. Evol. Microbiol.">
        <title>The Global Catalogue of Microorganisms (GCM) 10K type strain sequencing project: providing services to taxonomists for standard genome sequencing and annotation.</title>
        <authorList>
            <consortium name="The Broad Institute Genomics Platform"/>
            <consortium name="The Broad Institute Genome Sequencing Center for Infectious Disease"/>
            <person name="Wu L."/>
            <person name="Ma J."/>
        </authorList>
    </citation>
    <scope>NUCLEOTIDE SEQUENCE [LARGE SCALE GENOMIC DNA]</scope>
    <source>
        <strain evidence="3">CCM 8653</strain>
    </source>
</reference>
<proteinExistence type="predicted"/>
<keyword evidence="3" id="KW-1185">Reference proteome</keyword>
<dbReference type="Pfam" id="PF10647">
    <property type="entry name" value="Gmad1"/>
    <property type="match status" value="1"/>
</dbReference>
<organism evidence="2 3">
    <name type="scientific">Isoptericola cucumis</name>
    <dbReference type="NCBI Taxonomy" id="1776856"/>
    <lineage>
        <taxon>Bacteria</taxon>
        <taxon>Bacillati</taxon>
        <taxon>Actinomycetota</taxon>
        <taxon>Actinomycetes</taxon>
        <taxon>Micrococcales</taxon>
        <taxon>Promicromonosporaceae</taxon>
        <taxon>Isoptericola</taxon>
    </lineage>
</organism>
<name>A0ABQ2B9Y2_9MICO</name>
<accession>A0ABQ2B9Y2</accession>